<feature type="region of interest" description="Disordered" evidence="1">
    <location>
        <begin position="253"/>
        <end position="305"/>
    </location>
</feature>
<feature type="signal peptide" evidence="2">
    <location>
        <begin position="1"/>
        <end position="26"/>
    </location>
</feature>
<dbReference type="Proteomes" id="UP000243499">
    <property type="component" value="Chromosome 2"/>
</dbReference>
<organism evidence="3">
    <name type="scientific">Panicum hallii</name>
    <dbReference type="NCBI Taxonomy" id="206008"/>
    <lineage>
        <taxon>Eukaryota</taxon>
        <taxon>Viridiplantae</taxon>
        <taxon>Streptophyta</taxon>
        <taxon>Embryophyta</taxon>
        <taxon>Tracheophyta</taxon>
        <taxon>Spermatophyta</taxon>
        <taxon>Magnoliopsida</taxon>
        <taxon>Liliopsida</taxon>
        <taxon>Poales</taxon>
        <taxon>Poaceae</taxon>
        <taxon>PACMAD clade</taxon>
        <taxon>Panicoideae</taxon>
        <taxon>Panicodae</taxon>
        <taxon>Paniceae</taxon>
        <taxon>Panicinae</taxon>
        <taxon>Panicum</taxon>
        <taxon>Panicum sect. Panicum</taxon>
    </lineage>
</organism>
<evidence type="ECO:0000256" key="2">
    <source>
        <dbReference type="SAM" id="SignalP"/>
    </source>
</evidence>
<sequence length="305" mass="34336">MLPTPFCTCARLFTLFLFQMAEEGWTQGNCQDAPGFPSLLINALGSLGVTERSRYYSREYEHHGTLRCRVILVIARSNRYPDIQPWRVTATGFRHQDTYPLTVRKVLRYLCRIFEEHLAPTPVRFFSPAIRTPVWEARMRSLERRRHEEGPLYQVATYLAALDQLFDEQANLLREQTHRAEQVELAVRLQQIRATQAEARAAAAVSSEAVTQESLRQARDRRMQEWTHSGTPVPAIGEDHVLLGTPVIGWGPLFGNTQAPPENPESSAAAVERDAAAQPLTDGNPENGEQGLLTPPAPEEGTPRE</sequence>
<dbReference type="EMBL" id="CM008047">
    <property type="protein sequence ID" value="PVH63912.1"/>
    <property type="molecule type" value="Genomic_DNA"/>
</dbReference>
<proteinExistence type="predicted"/>
<feature type="chain" id="PRO_5015539293" evidence="2">
    <location>
        <begin position="27"/>
        <end position="305"/>
    </location>
</feature>
<name>A0A2T8KP63_9POAL</name>
<keyword evidence="2" id="KW-0732">Signal</keyword>
<evidence type="ECO:0000256" key="1">
    <source>
        <dbReference type="SAM" id="MobiDB-lite"/>
    </source>
</evidence>
<evidence type="ECO:0000313" key="3">
    <source>
        <dbReference type="EMBL" id="PVH63912.1"/>
    </source>
</evidence>
<dbReference type="AlphaFoldDB" id="A0A2T8KP63"/>
<protein>
    <submittedName>
        <fullName evidence="3">Uncharacterized protein</fullName>
    </submittedName>
</protein>
<dbReference type="Gramene" id="PVH63912">
    <property type="protein sequence ID" value="PVH63912"/>
    <property type="gene ID" value="PAHAL_2G134600"/>
</dbReference>
<gene>
    <name evidence="3" type="ORF">PAHAL_2G134600</name>
</gene>
<reference evidence="3" key="1">
    <citation type="submission" date="2018-04" db="EMBL/GenBank/DDBJ databases">
        <title>WGS assembly of Panicum hallii.</title>
        <authorList>
            <person name="Lovell J."/>
            <person name="Jenkins J."/>
            <person name="Lowry D."/>
            <person name="Mamidi S."/>
            <person name="Sreedasyam A."/>
            <person name="Weng X."/>
            <person name="Barry K."/>
            <person name="Bonette J."/>
            <person name="Campitelli B."/>
            <person name="Daum C."/>
            <person name="Gordon S."/>
            <person name="Gould B."/>
            <person name="Lipzen A."/>
            <person name="Macqueen A."/>
            <person name="Palacio-Mejia J."/>
            <person name="Plott C."/>
            <person name="Shakirov E."/>
            <person name="Shu S."/>
            <person name="Yoshinaga Y."/>
            <person name="Zane M."/>
            <person name="Rokhsar D."/>
            <person name="Grimwood J."/>
            <person name="Schmutz J."/>
            <person name="Juenger T."/>
        </authorList>
    </citation>
    <scope>NUCLEOTIDE SEQUENCE [LARGE SCALE GENOMIC DNA]</scope>
    <source>
        <strain evidence="3">FIL2</strain>
    </source>
</reference>
<accession>A0A2T8KP63</accession>